<reference evidence="2" key="1">
    <citation type="submission" date="2018-06" db="EMBL/GenBank/DDBJ databases">
        <authorList>
            <consortium name="Pathogen Informatics"/>
            <person name="Doyle S."/>
        </authorList>
    </citation>
    <scope>NUCLEOTIDE SEQUENCE [LARGE SCALE GENOMIC DNA]</scope>
    <source>
        <strain evidence="2">NCTC11421</strain>
    </source>
</reference>
<gene>
    <name evidence="2" type="ORF">NCTC11421_01539</name>
</gene>
<accession>A0A378VWZ6</accession>
<evidence type="ECO:0000256" key="1">
    <source>
        <dbReference type="SAM" id="Phobius"/>
    </source>
</evidence>
<evidence type="ECO:0000313" key="2">
    <source>
        <dbReference type="EMBL" id="SUA21588.1"/>
    </source>
</evidence>
<dbReference type="AlphaFoldDB" id="A0A378VWZ6"/>
<name>A0A378VWZ6_NEIGO</name>
<dbReference type="EMBL" id="UGRI01000001">
    <property type="protein sequence ID" value="SUA21588.1"/>
    <property type="molecule type" value="Genomic_DNA"/>
</dbReference>
<keyword evidence="1" id="KW-1133">Transmembrane helix</keyword>
<keyword evidence="1" id="KW-0472">Membrane</keyword>
<protein>
    <submittedName>
        <fullName evidence="2">Protein TraG</fullName>
    </submittedName>
</protein>
<proteinExistence type="predicted"/>
<sequence>MAVEYFTFPGNGEAVRAVFNGVATISGSTMMGGAMQAAALFGFLVTLAVAVFKLDLKDNFSYCLSCYLLDGYDGP</sequence>
<organism evidence="2">
    <name type="scientific">Neisseria gonorrhoeae</name>
    <dbReference type="NCBI Taxonomy" id="485"/>
    <lineage>
        <taxon>Bacteria</taxon>
        <taxon>Pseudomonadati</taxon>
        <taxon>Pseudomonadota</taxon>
        <taxon>Betaproteobacteria</taxon>
        <taxon>Neisseriales</taxon>
        <taxon>Neisseriaceae</taxon>
        <taxon>Neisseria</taxon>
    </lineage>
</organism>
<feature type="transmembrane region" description="Helical" evidence="1">
    <location>
        <begin position="34"/>
        <end position="52"/>
    </location>
</feature>
<keyword evidence="1" id="KW-0812">Transmembrane</keyword>